<dbReference type="InterPro" id="IPR002033">
    <property type="entry name" value="TatC"/>
</dbReference>
<dbReference type="EMBL" id="FQVN01000002">
    <property type="protein sequence ID" value="SHF05674.1"/>
    <property type="molecule type" value="Genomic_DNA"/>
</dbReference>
<comment type="similarity">
    <text evidence="7">Belongs to the TatC family.</text>
</comment>
<dbReference type="GO" id="GO:0009977">
    <property type="term" value="F:proton motive force dependent protein transmembrane transporter activity"/>
    <property type="evidence" value="ECO:0007669"/>
    <property type="project" value="TreeGrafter"/>
</dbReference>
<feature type="transmembrane region" description="Helical" evidence="7">
    <location>
        <begin position="193"/>
        <end position="218"/>
    </location>
</feature>
<feature type="transmembrane region" description="Helical" evidence="7">
    <location>
        <begin position="230"/>
        <end position="247"/>
    </location>
</feature>
<feature type="region of interest" description="Disordered" evidence="8">
    <location>
        <begin position="1"/>
        <end position="26"/>
    </location>
</feature>
<feature type="transmembrane region" description="Helical" evidence="7">
    <location>
        <begin position="45"/>
        <end position="63"/>
    </location>
</feature>
<dbReference type="PANTHER" id="PTHR30371:SF0">
    <property type="entry name" value="SEC-INDEPENDENT PROTEIN TRANSLOCASE PROTEIN TATC, CHLOROPLASTIC-RELATED"/>
    <property type="match status" value="1"/>
</dbReference>
<keyword evidence="3 7" id="KW-0653">Protein transport</keyword>
<name>A0A1M4YIL1_STRHI</name>
<dbReference type="AlphaFoldDB" id="A0A1M4YIL1"/>
<feature type="compositionally biased region" description="Basic residues" evidence="8">
    <location>
        <begin position="15"/>
        <end position="25"/>
    </location>
</feature>
<accession>A0A1M4YIL1</accession>
<feature type="transmembrane region" description="Helical" evidence="7">
    <location>
        <begin position="114"/>
        <end position="135"/>
    </location>
</feature>
<comment type="subunit">
    <text evidence="7">The Tat system comprises two distinct complexes: a TatABC complex, containing multiple copies of TatA, TatB and TatC subunits, and a separate TatA complex, containing only TatA subunits. Substrates initially bind to the TatABC complex, which probably triggers association of the separate TatA complex to form the active translocon.</text>
</comment>
<feature type="compositionally biased region" description="Basic and acidic residues" evidence="8">
    <location>
        <begin position="329"/>
        <end position="340"/>
    </location>
</feature>
<dbReference type="STRING" id="2017.SAMN05444320_102375"/>
<sequence>MGSNPLRRDGSSRREKGRKRRWGRRHNPDGTMTLVEHLYELRYRLTVAFAALALASLVGFWWFENGPLGIPSLGKLLTDPYCSVPEPTRVQLGQGGCQLLGTAPLDAFMLRLKVAMSAGAVLSSPFWLYQLWSFITPGLYAKERKFALSFVGFATALFAAGAVLAYFVVAQGLLFLLGFGGQTVAIALTGDKYFGFMLGMLVVFGVSFELPLLVIMLNRLGVLTYDKLKRWRRGLIFGLFVFAAVATPGQDPFSMLALALALTALFELSVQVARLHDRRKARQRLAEGWDGLSDDEASPLQHEPEPIPEPEPVGNPEPSRTSPPQAKAAEPRRGGYDDVT</sequence>
<evidence type="ECO:0000313" key="9">
    <source>
        <dbReference type="EMBL" id="SHF05674.1"/>
    </source>
</evidence>
<dbReference type="Proteomes" id="UP000184501">
    <property type="component" value="Unassembled WGS sequence"/>
</dbReference>
<dbReference type="GO" id="GO:0065002">
    <property type="term" value="P:intracellular protein transmembrane transport"/>
    <property type="evidence" value="ECO:0007669"/>
    <property type="project" value="TreeGrafter"/>
</dbReference>
<proteinExistence type="inferred from homology"/>
<organism evidence="9 10">
    <name type="scientific">Streptoalloteichus hindustanus</name>
    <dbReference type="NCBI Taxonomy" id="2017"/>
    <lineage>
        <taxon>Bacteria</taxon>
        <taxon>Bacillati</taxon>
        <taxon>Actinomycetota</taxon>
        <taxon>Actinomycetes</taxon>
        <taxon>Pseudonocardiales</taxon>
        <taxon>Pseudonocardiaceae</taxon>
        <taxon>Streptoalloteichus</taxon>
    </lineage>
</organism>
<keyword evidence="10" id="KW-1185">Reference proteome</keyword>
<feature type="transmembrane region" description="Helical" evidence="7">
    <location>
        <begin position="253"/>
        <end position="275"/>
    </location>
</feature>
<evidence type="ECO:0000256" key="4">
    <source>
        <dbReference type="ARBA" id="ARBA00022989"/>
    </source>
</evidence>
<keyword evidence="2 7" id="KW-0812">Transmembrane</keyword>
<keyword evidence="4 7" id="KW-1133">Transmembrane helix</keyword>
<feature type="transmembrane region" description="Helical" evidence="7">
    <location>
        <begin position="147"/>
        <end position="173"/>
    </location>
</feature>
<comment type="subcellular location">
    <subcellularLocation>
        <location evidence="7">Cell membrane</location>
        <topology evidence="7">Multi-pass membrane protein</topology>
    </subcellularLocation>
    <subcellularLocation>
        <location evidence="1">Membrane</location>
        <topology evidence="1">Multi-pass membrane protein</topology>
    </subcellularLocation>
</comment>
<dbReference type="RefSeq" id="WP_073480629.1">
    <property type="nucleotide sequence ID" value="NZ_FQVN01000002.1"/>
</dbReference>
<evidence type="ECO:0000256" key="5">
    <source>
        <dbReference type="ARBA" id="ARBA00023010"/>
    </source>
</evidence>
<reference evidence="9 10" key="1">
    <citation type="submission" date="2016-11" db="EMBL/GenBank/DDBJ databases">
        <authorList>
            <person name="Jaros S."/>
            <person name="Januszkiewicz K."/>
            <person name="Wedrychowicz H."/>
        </authorList>
    </citation>
    <scope>NUCLEOTIDE SEQUENCE [LARGE SCALE GENOMIC DNA]</scope>
    <source>
        <strain evidence="9 10">DSM 44523</strain>
    </source>
</reference>
<feature type="compositionally biased region" description="Basic and acidic residues" evidence="8">
    <location>
        <begin position="1"/>
        <end position="14"/>
    </location>
</feature>
<dbReference type="Pfam" id="PF00902">
    <property type="entry name" value="TatC"/>
    <property type="match status" value="1"/>
</dbReference>
<comment type="function">
    <text evidence="7">Part of the twin-arginine translocation (Tat) system that transports large folded proteins containing a characteristic twin-arginine motif in their signal peptide across membranes. Together with TatB, TatC is part of a receptor directly interacting with Tat signal peptides.</text>
</comment>
<dbReference type="PRINTS" id="PR01840">
    <property type="entry name" value="TATCFAMILY"/>
</dbReference>
<feature type="region of interest" description="Disordered" evidence="8">
    <location>
        <begin position="286"/>
        <end position="340"/>
    </location>
</feature>
<keyword evidence="6 7" id="KW-0472">Membrane</keyword>
<evidence type="ECO:0000256" key="1">
    <source>
        <dbReference type="ARBA" id="ARBA00004141"/>
    </source>
</evidence>
<keyword evidence="7" id="KW-0813">Transport</keyword>
<dbReference type="GO" id="GO:0043953">
    <property type="term" value="P:protein transport by the Tat complex"/>
    <property type="evidence" value="ECO:0007669"/>
    <property type="project" value="UniProtKB-UniRule"/>
</dbReference>
<gene>
    <name evidence="7" type="primary">tatC</name>
    <name evidence="9" type="ORF">SAMN05444320_102375</name>
</gene>
<evidence type="ECO:0000313" key="10">
    <source>
        <dbReference type="Proteomes" id="UP000184501"/>
    </source>
</evidence>
<dbReference type="HAMAP" id="MF_00902">
    <property type="entry name" value="TatC"/>
    <property type="match status" value="1"/>
</dbReference>
<evidence type="ECO:0000256" key="3">
    <source>
        <dbReference type="ARBA" id="ARBA00022927"/>
    </source>
</evidence>
<evidence type="ECO:0000256" key="8">
    <source>
        <dbReference type="SAM" id="MobiDB-lite"/>
    </source>
</evidence>
<dbReference type="GO" id="GO:0033281">
    <property type="term" value="C:TAT protein transport complex"/>
    <property type="evidence" value="ECO:0007669"/>
    <property type="project" value="UniProtKB-UniRule"/>
</dbReference>
<evidence type="ECO:0000256" key="2">
    <source>
        <dbReference type="ARBA" id="ARBA00022692"/>
    </source>
</evidence>
<dbReference type="PANTHER" id="PTHR30371">
    <property type="entry name" value="SEC-INDEPENDENT PROTEIN TRANSLOCASE PROTEIN TATC"/>
    <property type="match status" value="1"/>
</dbReference>
<keyword evidence="7" id="KW-1003">Cell membrane</keyword>
<evidence type="ECO:0000256" key="6">
    <source>
        <dbReference type="ARBA" id="ARBA00023136"/>
    </source>
</evidence>
<dbReference type="NCBIfam" id="TIGR00945">
    <property type="entry name" value="tatC"/>
    <property type="match status" value="1"/>
</dbReference>
<keyword evidence="5 7" id="KW-0811">Translocation</keyword>
<evidence type="ECO:0000256" key="7">
    <source>
        <dbReference type="HAMAP-Rule" id="MF_00902"/>
    </source>
</evidence>
<protein>
    <recommendedName>
        <fullName evidence="7">Sec-independent protein translocase protein TatC</fullName>
    </recommendedName>
</protein>